<dbReference type="EMBL" id="CAAALY010025743">
    <property type="protein sequence ID" value="VEL15750.1"/>
    <property type="molecule type" value="Genomic_DNA"/>
</dbReference>
<evidence type="ECO:0000313" key="3">
    <source>
        <dbReference type="Proteomes" id="UP000784294"/>
    </source>
</evidence>
<dbReference type="AlphaFoldDB" id="A0A3S5CKG5"/>
<comment type="caution">
    <text evidence="2">The sequence shown here is derived from an EMBL/GenBank/DDBJ whole genome shotgun (WGS) entry which is preliminary data.</text>
</comment>
<proteinExistence type="predicted"/>
<evidence type="ECO:0000313" key="2">
    <source>
        <dbReference type="EMBL" id="VEL15750.1"/>
    </source>
</evidence>
<name>A0A3S5CKG5_9PLAT</name>
<reference evidence="2" key="1">
    <citation type="submission" date="2018-11" db="EMBL/GenBank/DDBJ databases">
        <authorList>
            <consortium name="Pathogen Informatics"/>
        </authorList>
    </citation>
    <scope>NUCLEOTIDE SEQUENCE</scope>
</reference>
<keyword evidence="3" id="KW-1185">Reference proteome</keyword>
<feature type="region of interest" description="Disordered" evidence="1">
    <location>
        <begin position="30"/>
        <end position="66"/>
    </location>
</feature>
<organism evidence="2 3">
    <name type="scientific">Protopolystoma xenopodis</name>
    <dbReference type="NCBI Taxonomy" id="117903"/>
    <lineage>
        <taxon>Eukaryota</taxon>
        <taxon>Metazoa</taxon>
        <taxon>Spiralia</taxon>
        <taxon>Lophotrochozoa</taxon>
        <taxon>Platyhelminthes</taxon>
        <taxon>Monogenea</taxon>
        <taxon>Polyopisthocotylea</taxon>
        <taxon>Polystomatidea</taxon>
        <taxon>Polystomatidae</taxon>
        <taxon>Protopolystoma</taxon>
    </lineage>
</organism>
<gene>
    <name evidence="2" type="ORF">PXEA_LOCUS9190</name>
</gene>
<evidence type="ECO:0000256" key="1">
    <source>
        <dbReference type="SAM" id="MobiDB-lite"/>
    </source>
</evidence>
<accession>A0A3S5CKG5</accession>
<protein>
    <submittedName>
        <fullName evidence="2">Uncharacterized protein</fullName>
    </submittedName>
</protein>
<dbReference type="Proteomes" id="UP000784294">
    <property type="component" value="Unassembled WGS sequence"/>
</dbReference>
<sequence length="66" mass="6991">MYLFVQLVAELSPLPVPVPVSLPVKVPVSDADSDPDPLTVSSRQPLFGQLGWPAGADATLPRTAEH</sequence>